<dbReference type="OrthoDB" id="9806257at2"/>
<dbReference type="PANTHER" id="PTHR10961:SF46">
    <property type="entry name" value="PEROXISOMAL SARCOSINE OXIDASE"/>
    <property type="match status" value="1"/>
</dbReference>
<dbReference type="Gene3D" id="3.30.9.10">
    <property type="entry name" value="D-Amino Acid Oxidase, subunit A, domain 2"/>
    <property type="match status" value="1"/>
</dbReference>
<dbReference type="Gene3D" id="3.50.50.60">
    <property type="entry name" value="FAD/NAD(P)-binding domain"/>
    <property type="match status" value="1"/>
</dbReference>
<evidence type="ECO:0000256" key="1">
    <source>
        <dbReference type="ARBA" id="ARBA00001974"/>
    </source>
</evidence>
<name>A0A558QT91_9SPHN</name>
<proteinExistence type="predicted"/>
<dbReference type="GO" id="GO:0008115">
    <property type="term" value="F:sarcosine oxidase activity"/>
    <property type="evidence" value="ECO:0007669"/>
    <property type="project" value="TreeGrafter"/>
</dbReference>
<keyword evidence="2" id="KW-0285">Flavoprotein</keyword>
<evidence type="ECO:0000259" key="5">
    <source>
        <dbReference type="Pfam" id="PF01266"/>
    </source>
</evidence>
<dbReference type="InterPro" id="IPR045170">
    <property type="entry name" value="MTOX"/>
</dbReference>
<dbReference type="PANTHER" id="PTHR10961">
    <property type="entry name" value="PEROXISOMAL SARCOSINE OXIDASE"/>
    <property type="match status" value="1"/>
</dbReference>
<dbReference type="Proteomes" id="UP000318681">
    <property type="component" value="Unassembled WGS sequence"/>
</dbReference>
<dbReference type="SUPFAM" id="SSF51905">
    <property type="entry name" value="FAD/NAD(P)-binding domain"/>
    <property type="match status" value="1"/>
</dbReference>
<evidence type="ECO:0000256" key="3">
    <source>
        <dbReference type="ARBA" id="ARBA00022827"/>
    </source>
</evidence>
<dbReference type="RefSeq" id="WP_145155391.1">
    <property type="nucleotide sequence ID" value="NZ_VNIM01000128.1"/>
</dbReference>
<comment type="cofactor">
    <cofactor evidence="1">
        <name>FAD</name>
        <dbReference type="ChEBI" id="CHEBI:57692"/>
    </cofactor>
</comment>
<evidence type="ECO:0000256" key="4">
    <source>
        <dbReference type="ARBA" id="ARBA00023002"/>
    </source>
</evidence>
<accession>A0A558QT91</accession>
<gene>
    <name evidence="6" type="ORF">FOY91_19295</name>
</gene>
<keyword evidence="7" id="KW-1185">Reference proteome</keyword>
<feature type="domain" description="FAD dependent oxidoreductase" evidence="5">
    <location>
        <begin position="3"/>
        <end position="344"/>
    </location>
</feature>
<protein>
    <submittedName>
        <fullName evidence="6">FAD-dependent oxidoreductase</fullName>
    </submittedName>
</protein>
<dbReference type="InterPro" id="IPR006076">
    <property type="entry name" value="FAD-dep_OxRdtase"/>
</dbReference>
<evidence type="ECO:0000313" key="7">
    <source>
        <dbReference type="Proteomes" id="UP000318681"/>
    </source>
</evidence>
<dbReference type="Pfam" id="PF01266">
    <property type="entry name" value="DAO"/>
    <property type="match status" value="1"/>
</dbReference>
<dbReference type="InterPro" id="IPR036188">
    <property type="entry name" value="FAD/NAD-bd_sf"/>
</dbReference>
<dbReference type="AlphaFoldDB" id="A0A558QT91"/>
<sequence length="364" mass="38407">MARIIIVGAGVVGLSTARAARAKGHDVVLIERGPIPNPLASSWDSHRMIRHHYGDAAGYTVMVHDAFDAWDRLWADLGATHFVDTGAIAIAEKDGDYAHRTLATFRSTGLQHDVLDAAALSVLCPQYRLTDESFGVVGGRAGPLFADRIVAGLADLVARMGVELMPDTTVATVDPAAASVTLADGRTIAGDALVVAAGAWGGRLVPAFAGHPVMRQALCYVTPPPAYAKAWNEGPALVAYGDNGGYTLPGVCGTDLKFGYGAHRRPADPDGGVASPEGEAQAILAGFGRFVKDIGAYVPLRVQVGYYMMDTSRRFRIETEGRMIAVGNCDGQMFKFGPLMGERVIATIEGAVSRPDLKSWAAGE</sequence>
<evidence type="ECO:0000256" key="2">
    <source>
        <dbReference type="ARBA" id="ARBA00022630"/>
    </source>
</evidence>
<keyword evidence="3" id="KW-0274">FAD</keyword>
<reference evidence="6 7" key="1">
    <citation type="submission" date="2019-07" db="EMBL/GenBank/DDBJ databases">
        <title>Sphingomonas solaris sp. nov., isolated from a solar panel from Boston, Massachusetts.</title>
        <authorList>
            <person name="Tanner K."/>
            <person name="Pascual J."/>
            <person name="Mancuso C."/>
            <person name="Pereto J."/>
            <person name="Khalil A."/>
            <person name="Vilanova C."/>
        </authorList>
    </citation>
    <scope>NUCLEOTIDE SEQUENCE [LARGE SCALE GENOMIC DNA]</scope>
    <source>
        <strain evidence="6 7">R4DWN</strain>
    </source>
</reference>
<keyword evidence="4" id="KW-0560">Oxidoreductase</keyword>
<organism evidence="6 7">
    <name type="scientific">Alterirhizorhabdus solaris</name>
    <dbReference type="NCBI Taxonomy" id="2529389"/>
    <lineage>
        <taxon>Bacteria</taxon>
        <taxon>Pseudomonadati</taxon>
        <taxon>Pseudomonadota</taxon>
        <taxon>Alphaproteobacteria</taxon>
        <taxon>Sphingomonadales</taxon>
        <taxon>Rhizorhabdaceae</taxon>
        <taxon>Alterirhizorhabdus</taxon>
    </lineage>
</organism>
<dbReference type="GO" id="GO:0050660">
    <property type="term" value="F:flavin adenine dinucleotide binding"/>
    <property type="evidence" value="ECO:0007669"/>
    <property type="project" value="InterPro"/>
</dbReference>
<dbReference type="EMBL" id="VNIM01000128">
    <property type="protein sequence ID" value="TVV70363.1"/>
    <property type="molecule type" value="Genomic_DNA"/>
</dbReference>
<evidence type="ECO:0000313" key="6">
    <source>
        <dbReference type="EMBL" id="TVV70363.1"/>
    </source>
</evidence>
<comment type="caution">
    <text evidence="6">The sequence shown here is derived from an EMBL/GenBank/DDBJ whole genome shotgun (WGS) entry which is preliminary data.</text>
</comment>